<accession>A0A1L7N7V3</accession>
<evidence type="ECO:0000313" key="3">
    <source>
        <dbReference type="EMBL" id="KAF0252616.1"/>
    </source>
</evidence>
<keyword evidence="1" id="KW-0732">Signal</keyword>
<name>A0A1L7N7V3_PSEPU</name>
<feature type="chain" id="PRO_5036022884" description="Secreted protein" evidence="1">
    <location>
        <begin position="25"/>
        <end position="74"/>
    </location>
</feature>
<evidence type="ECO:0000313" key="5">
    <source>
        <dbReference type="Proteomes" id="UP000442695"/>
    </source>
</evidence>
<dbReference type="EMBL" id="WOWR01000038">
    <property type="protein sequence ID" value="KAF0252616.1"/>
    <property type="molecule type" value="Genomic_DNA"/>
</dbReference>
<dbReference type="AlphaFoldDB" id="A0A1L7N7V3"/>
<evidence type="ECO:0000256" key="1">
    <source>
        <dbReference type="SAM" id="SignalP"/>
    </source>
</evidence>
<sequence>MSNSMGIASVFVLSSLLLSPLAMAEESSAFVTRNAELAAVHQDAREAVAANKADAAKDAKQTASKVSFDANADS</sequence>
<feature type="signal peptide" evidence="1">
    <location>
        <begin position="1"/>
        <end position="24"/>
    </location>
</feature>
<organism evidence="2 4">
    <name type="scientific">Pseudomonas putida</name>
    <name type="common">Arthrobacter siderocapsulatus</name>
    <dbReference type="NCBI Taxonomy" id="303"/>
    <lineage>
        <taxon>Bacteria</taxon>
        <taxon>Pseudomonadati</taxon>
        <taxon>Pseudomonadota</taxon>
        <taxon>Gammaproteobacteria</taxon>
        <taxon>Pseudomonadales</taxon>
        <taxon>Pseudomonadaceae</taxon>
        <taxon>Pseudomonas</taxon>
    </lineage>
</organism>
<proteinExistence type="predicted"/>
<reference evidence="3 5" key="2">
    <citation type="submission" date="2019-12" db="EMBL/GenBank/DDBJ databases">
        <authorList>
            <person name="Woiski C."/>
        </authorList>
    </citation>
    <scope>NUCLEOTIDE SEQUENCE [LARGE SCALE GENOMIC DNA]</scope>
    <source>
        <strain evidence="3 5">BOE100</strain>
    </source>
</reference>
<dbReference type="Proteomes" id="UP000218731">
    <property type="component" value="Chromosome 1"/>
</dbReference>
<gene>
    <name evidence="3" type="ORF">GN299_22590</name>
    <name evidence="2" type="ORF">KF715C_ch9330</name>
</gene>
<evidence type="ECO:0000313" key="4">
    <source>
        <dbReference type="Proteomes" id="UP000218731"/>
    </source>
</evidence>
<evidence type="ECO:0000313" key="2">
    <source>
        <dbReference type="EMBL" id="BAW21506.1"/>
    </source>
</evidence>
<protein>
    <recommendedName>
        <fullName evidence="6">Secreted protein</fullName>
    </recommendedName>
</protein>
<reference evidence="2 4" key="1">
    <citation type="submission" date="2015-11" db="EMBL/GenBank/DDBJ databases">
        <title>Complete genome sequencing of a biphenyl-degrading bacterium, Pseudomonas putida KF715 (=NBRC110667).</title>
        <authorList>
            <person name="Suenaga H."/>
            <person name="Fujihara N."/>
            <person name="Watanabe T."/>
            <person name="Hirose J."/>
            <person name="Kimura N."/>
            <person name="Yamazoe A."/>
            <person name="Hosoyama A."/>
            <person name="Shimodaira J."/>
            <person name="Furukawa K."/>
        </authorList>
    </citation>
    <scope>NUCLEOTIDE SEQUENCE [LARGE SCALE GENOMIC DNA]</scope>
    <source>
        <strain evidence="2 4">KF715</strain>
    </source>
</reference>
<dbReference type="EMBL" id="AP015029">
    <property type="protein sequence ID" value="BAW21506.1"/>
    <property type="molecule type" value="Genomic_DNA"/>
</dbReference>
<evidence type="ECO:0008006" key="6">
    <source>
        <dbReference type="Google" id="ProtNLM"/>
    </source>
</evidence>
<dbReference type="Proteomes" id="UP000442695">
    <property type="component" value="Unassembled WGS sequence"/>
</dbReference>
<dbReference type="RefSeq" id="WP_061202969.1">
    <property type="nucleotide sequence ID" value="NZ_AP015029.1"/>
</dbReference>